<dbReference type="Proteomes" id="UP000253941">
    <property type="component" value="Unassembled WGS sequence"/>
</dbReference>
<evidence type="ECO:0000313" key="1">
    <source>
        <dbReference type="EMBL" id="RDD61348.1"/>
    </source>
</evidence>
<gene>
    <name evidence="1" type="ORF">DRB17_13855</name>
</gene>
<dbReference type="InterPro" id="IPR036390">
    <property type="entry name" value="WH_DNA-bd_sf"/>
</dbReference>
<comment type="caution">
    <text evidence="1">The sequence shown here is derived from an EMBL/GenBank/DDBJ whole genome shotgun (WGS) entry which is preliminary data.</text>
</comment>
<accession>A0A369T7U3</accession>
<keyword evidence="2" id="KW-1185">Reference proteome</keyword>
<dbReference type="RefSeq" id="WP_114582810.1">
    <property type="nucleotide sequence ID" value="NZ_QPMH01000013.1"/>
</dbReference>
<name>A0A369T7U3_9PROT</name>
<dbReference type="EMBL" id="QPMH01000013">
    <property type="protein sequence ID" value="RDD61348.1"/>
    <property type="molecule type" value="Genomic_DNA"/>
</dbReference>
<protein>
    <submittedName>
        <fullName evidence="1">MarR family transcriptional regulator</fullName>
    </submittedName>
</protein>
<dbReference type="SUPFAM" id="SSF46785">
    <property type="entry name" value="Winged helix' DNA-binding domain"/>
    <property type="match status" value="1"/>
</dbReference>
<evidence type="ECO:0000313" key="2">
    <source>
        <dbReference type="Proteomes" id="UP000253941"/>
    </source>
</evidence>
<reference evidence="1 2" key="1">
    <citation type="submission" date="2018-07" db="EMBL/GenBank/DDBJ databases">
        <title>Venubactetium sediminum gen. nov., sp. nov., isolated from a marine solar saltern.</title>
        <authorList>
            <person name="Wang S."/>
        </authorList>
    </citation>
    <scope>NUCLEOTIDE SEQUENCE [LARGE SCALE GENOMIC DNA]</scope>
    <source>
        <strain evidence="1 2">WD2A32</strain>
    </source>
</reference>
<dbReference type="AlphaFoldDB" id="A0A369T7U3"/>
<organism evidence="1 2">
    <name type="scientific">Ferruginivarius sediminum</name>
    <dbReference type="NCBI Taxonomy" id="2661937"/>
    <lineage>
        <taxon>Bacteria</taxon>
        <taxon>Pseudomonadati</taxon>
        <taxon>Pseudomonadota</taxon>
        <taxon>Alphaproteobacteria</taxon>
        <taxon>Rhodospirillales</taxon>
        <taxon>Rhodospirillaceae</taxon>
        <taxon>Ferruginivarius</taxon>
    </lineage>
</organism>
<proteinExistence type="predicted"/>
<sequence>MTEKDDTTGRSGSPMEMGMEMAKRMMAQMGAGSPDPMAMMQKMMKRMGEEDHSPPPMMQMCMGMCAEMLTAIKRTTDMAGFATPELHALFEEWLETAEDRAMQHLRETPDADQASISEALEIGEASAAYLLAHLARRGKVTLRAAPRDGGQ</sequence>